<feature type="repeat" description="TPR" evidence="1">
    <location>
        <begin position="174"/>
        <end position="207"/>
    </location>
</feature>
<dbReference type="AlphaFoldDB" id="A0A255YTC5"/>
<evidence type="ECO:0000256" key="2">
    <source>
        <dbReference type="SAM" id="Phobius"/>
    </source>
</evidence>
<evidence type="ECO:0000313" key="4">
    <source>
        <dbReference type="Proteomes" id="UP000216605"/>
    </source>
</evidence>
<gene>
    <name evidence="3" type="ORF">CHU92_14865</name>
</gene>
<dbReference type="Pfam" id="PF13181">
    <property type="entry name" value="TPR_8"/>
    <property type="match status" value="2"/>
</dbReference>
<dbReference type="Pfam" id="PF13174">
    <property type="entry name" value="TPR_6"/>
    <property type="match status" value="1"/>
</dbReference>
<dbReference type="InterPro" id="IPR019734">
    <property type="entry name" value="TPR_rpt"/>
</dbReference>
<evidence type="ECO:0000256" key="1">
    <source>
        <dbReference type="PROSITE-ProRule" id="PRU00339"/>
    </source>
</evidence>
<reference evidence="3 4" key="1">
    <citation type="submission" date="2017-07" db="EMBL/GenBank/DDBJ databases">
        <title>Flavobacterium cyanobacteriorum sp. nov., isolated from cyanobacterial aggregates in a eutrophic lake.</title>
        <authorList>
            <person name="Cai H."/>
        </authorList>
    </citation>
    <scope>NUCLEOTIDE SEQUENCE [LARGE SCALE GENOMIC DNA]</scope>
    <source>
        <strain evidence="3 4">TH021</strain>
    </source>
</reference>
<dbReference type="SMART" id="SM00028">
    <property type="entry name" value="TPR"/>
    <property type="match status" value="2"/>
</dbReference>
<sequence>MATYNKRGYKAPKPVAEVNDIEPEEKFDGKSTTAEVFNTLDQSASRTEAWVARNQKAIFVVLGIIALATVGYLLYDKFVATPKEDEAAREMFQAEEYFTQAIDAPTANDSLYNLSLKGGEGKLGFLGIIENYGGTDAANLSHYFAGMAYLNTGKYKDAVKHLEEFKSGDDVLTAMAEGAKGDAFAQLKQNEDALKFYEKAIKASDNELTTPRFLFKAAQLLMSMNKKADALKYYQEIKDKYDTSAEGVNIDAYIAKAE</sequence>
<feature type="transmembrane region" description="Helical" evidence="2">
    <location>
        <begin position="57"/>
        <end position="75"/>
    </location>
</feature>
<dbReference type="SUPFAM" id="SSF48452">
    <property type="entry name" value="TPR-like"/>
    <property type="match status" value="1"/>
</dbReference>
<dbReference type="OrthoDB" id="9808622at2"/>
<proteinExistence type="predicted"/>
<organism evidence="3 4">
    <name type="scientific">Flavobacterium cyanobacteriorum</name>
    <dbReference type="NCBI Taxonomy" id="2022802"/>
    <lineage>
        <taxon>Bacteria</taxon>
        <taxon>Pseudomonadati</taxon>
        <taxon>Bacteroidota</taxon>
        <taxon>Flavobacteriia</taxon>
        <taxon>Flavobacteriales</taxon>
        <taxon>Flavobacteriaceae</taxon>
        <taxon>Flavobacterium</taxon>
    </lineage>
</organism>
<dbReference type="InterPro" id="IPR011990">
    <property type="entry name" value="TPR-like_helical_dom_sf"/>
</dbReference>
<dbReference type="RefSeq" id="WP_094416955.1">
    <property type="nucleotide sequence ID" value="NZ_NOXV01000305.1"/>
</dbReference>
<dbReference type="Proteomes" id="UP000216605">
    <property type="component" value="Unassembled WGS sequence"/>
</dbReference>
<keyword evidence="2" id="KW-0812">Transmembrane</keyword>
<keyword evidence="1" id="KW-0802">TPR repeat</keyword>
<keyword evidence="2" id="KW-1133">Transmembrane helix</keyword>
<dbReference type="Gene3D" id="1.25.40.10">
    <property type="entry name" value="Tetratricopeptide repeat domain"/>
    <property type="match status" value="1"/>
</dbReference>
<keyword evidence="4" id="KW-1185">Reference proteome</keyword>
<comment type="caution">
    <text evidence="3">The sequence shown here is derived from an EMBL/GenBank/DDBJ whole genome shotgun (WGS) entry which is preliminary data.</text>
</comment>
<protein>
    <submittedName>
        <fullName evidence="3">Uncharacterized protein</fullName>
    </submittedName>
</protein>
<dbReference type="PROSITE" id="PS50005">
    <property type="entry name" value="TPR"/>
    <property type="match status" value="1"/>
</dbReference>
<evidence type="ECO:0000313" key="3">
    <source>
        <dbReference type="EMBL" id="OYQ31924.1"/>
    </source>
</evidence>
<name>A0A255YTC5_9FLAO</name>
<accession>A0A255YTC5</accession>
<keyword evidence="2" id="KW-0472">Membrane</keyword>
<dbReference type="EMBL" id="NOXV01000305">
    <property type="protein sequence ID" value="OYQ31924.1"/>
    <property type="molecule type" value="Genomic_DNA"/>
</dbReference>